<sequence length="62" mass="7434">MLFELINRNKTIKELRRKKGYTAQELAMKMSVYNIDILKIDNEKLKDLKEPLKSRLILSLRK</sequence>
<organism evidence="1 2">
    <name type="scientific">Candidatus Syntrophocurvum alkaliphilum</name>
    <dbReference type="NCBI Taxonomy" id="2293317"/>
    <lineage>
        <taxon>Bacteria</taxon>
        <taxon>Bacillati</taxon>
        <taxon>Bacillota</taxon>
        <taxon>Clostridia</taxon>
        <taxon>Eubacteriales</taxon>
        <taxon>Syntrophomonadaceae</taxon>
        <taxon>Candidatus Syntrophocurvum</taxon>
    </lineage>
</organism>
<accession>A0A6I6DD69</accession>
<dbReference type="InterPro" id="IPR010982">
    <property type="entry name" value="Lambda_DNA-bd_dom_sf"/>
</dbReference>
<evidence type="ECO:0000313" key="2">
    <source>
        <dbReference type="Proteomes" id="UP000426444"/>
    </source>
</evidence>
<dbReference type="AlphaFoldDB" id="A0A6I6DD69"/>
<protein>
    <recommendedName>
        <fullName evidence="3">HTH cro/C1-type domain-containing protein</fullName>
    </recommendedName>
</protein>
<dbReference type="GO" id="GO:0003677">
    <property type="term" value="F:DNA binding"/>
    <property type="evidence" value="ECO:0007669"/>
    <property type="project" value="InterPro"/>
</dbReference>
<dbReference type="KEGG" id="salq:SYNTR_1898"/>
<dbReference type="RefSeq" id="WP_156204268.1">
    <property type="nucleotide sequence ID" value="NZ_CP046457.1"/>
</dbReference>
<name>A0A6I6DD69_9FIRM</name>
<dbReference type="Gene3D" id="1.10.260.40">
    <property type="entry name" value="lambda repressor-like DNA-binding domains"/>
    <property type="match status" value="1"/>
</dbReference>
<dbReference type="OrthoDB" id="1956872at2"/>
<reference evidence="2" key="1">
    <citation type="journal article" date="2019" name="Microbiology">
        <title>Complete Genome Sequence of an Uncultured Bacterium of the Candidate Phylum Bipolaricaulota.</title>
        <authorList>
            <person name="Kadnikov V.V."/>
            <person name="Mardanov A.V."/>
            <person name="Beletsky A.V."/>
            <person name="Frank Y.A."/>
            <person name="Karnachuk O.V."/>
            <person name="Ravin N.V."/>
        </authorList>
    </citation>
    <scope>NUCLEOTIDE SEQUENCE [LARGE SCALE GENOMIC DNA]</scope>
</reference>
<gene>
    <name evidence="1" type="ORF">SYNTR_1898</name>
</gene>
<dbReference type="Proteomes" id="UP000426444">
    <property type="component" value="Chromosome"/>
</dbReference>
<evidence type="ECO:0000313" key="1">
    <source>
        <dbReference type="EMBL" id="QGU00492.1"/>
    </source>
</evidence>
<proteinExistence type="predicted"/>
<evidence type="ECO:0008006" key="3">
    <source>
        <dbReference type="Google" id="ProtNLM"/>
    </source>
</evidence>
<dbReference type="EMBL" id="CP046457">
    <property type="protein sequence ID" value="QGU00492.1"/>
    <property type="molecule type" value="Genomic_DNA"/>
</dbReference>
<keyword evidence="2" id="KW-1185">Reference proteome</keyword>